<keyword evidence="2" id="KW-1185">Reference proteome</keyword>
<sequence>MPELVERSLSVAGRALDLLLPRDLEELFTPRAYADERFAPYWAELWPSALALADAVAAVAPGTRTLELGCGLGVPSLRAALAGHDVTATDWTPDAVALLEGNAARNGARLAVRAWDWTTDPAPLDPPFDLVVAADVLYERAQVGTVLTALPALVAPGGQVWVADPGRPAAREFTARAARDWAVDRVPHAGPAEVAIHRLRAPA</sequence>
<evidence type="ECO:0000313" key="1">
    <source>
        <dbReference type="EMBL" id="NYD21869.1"/>
    </source>
</evidence>
<dbReference type="Gene3D" id="3.40.50.150">
    <property type="entry name" value="Vaccinia Virus protein VP39"/>
    <property type="match status" value="1"/>
</dbReference>
<name>A0A7Y9DJD0_9ACTN</name>
<dbReference type="CDD" id="cd02440">
    <property type="entry name" value="AdoMet_MTases"/>
    <property type="match status" value="1"/>
</dbReference>
<protein>
    <submittedName>
        <fullName evidence="1">Putative nicotinamide N-methyase</fullName>
    </submittedName>
</protein>
<organism evidence="1 2">
    <name type="scientific">Kineococcus aurantiacus</name>
    <dbReference type="NCBI Taxonomy" id="37633"/>
    <lineage>
        <taxon>Bacteria</taxon>
        <taxon>Bacillati</taxon>
        <taxon>Actinomycetota</taxon>
        <taxon>Actinomycetes</taxon>
        <taxon>Kineosporiales</taxon>
        <taxon>Kineosporiaceae</taxon>
        <taxon>Kineococcus</taxon>
    </lineage>
</organism>
<reference evidence="1 2" key="1">
    <citation type="submission" date="2020-07" db="EMBL/GenBank/DDBJ databases">
        <title>Sequencing the genomes of 1000 actinobacteria strains.</title>
        <authorList>
            <person name="Klenk H.-P."/>
        </authorList>
    </citation>
    <scope>NUCLEOTIDE SEQUENCE [LARGE SCALE GENOMIC DNA]</scope>
    <source>
        <strain evidence="1 2">DSM 7487</strain>
    </source>
</reference>
<dbReference type="InterPro" id="IPR019410">
    <property type="entry name" value="Methyltransf_16"/>
</dbReference>
<accession>A0A7Y9DJD0</accession>
<gene>
    <name evidence="1" type="ORF">BJ968_001409</name>
</gene>
<dbReference type="PANTHER" id="PTHR14614:SF132">
    <property type="entry name" value="PROTEIN-LYSINE METHYLTRANSFERASE C42C1.13"/>
    <property type="match status" value="1"/>
</dbReference>
<dbReference type="Pfam" id="PF10294">
    <property type="entry name" value="Methyltransf_16"/>
    <property type="match status" value="1"/>
</dbReference>
<dbReference type="Proteomes" id="UP000521922">
    <property type="component" value="Unassembled WGS sequence"/>
</dbReference>
<comment type="caution">
    <text evidence="1">The sequence shown here is derived from an EMBL/GenBank/DDBJ whole genome shotgun (WGS) entry which is preliminary data.</text>
</comment>
<proteinExistence type="predicted"/>
<dbReference type="RefSeq" id="WP_179750466.1">
    <property type="nucleotide sequence ID" value="NZ_BAAAGN010000005.1"/>
</dbReference>
<evidence type="ECO:0000313" key="2">
    <source>
        <dbReference type="Proteomes" id="UP000521922"/>
    </source>
</evidence>
<dbReference type="InterPro" id="IPR029063">
    <property type="entry name" value="SAM-dependent_MTases_sf"/>
</dbReference>
<dbReference type="EMBL" id="JACCBB010000001">
    <property type="protein sequence ID" value="NYD21869.1"/>
    <property type="molecule type" value="Genomic_DNA"/>
</dbReference>
<dbReference type="SUPFAM" id="SSF53335">
    <property type="entry name" value="S-adenosyl-L-methionine-dependent methyltransferases"/>
    <property type="match status" value="1"/>
</dbReference>
<dbReference type="PANTHER" id="PTHR14614">
    <property type="entry name" value="HEPATOCELLULAR CARCINOMA-ASSOCIATED ANTIGEN"/>
    <property type="match status" value="1"/>
</dbReference>
<dbReference type="AlphaFoldDB" id="A0A7Y9DJD0"/>